<sequence length="82" mass="9122">MEVNDYSIPPPLPFNPPPPILYAYPTSLRSKEQNKAEKIHRQFHSAIGTSPQYTDPFHPHPPGPPPIHTHTSPDRPPSPEAG</sequence>
<proteinExistence type="predicted"/>
<evidence type="ECO:0000313" key="2">
    <source>
        <dbReference type="EMBL" id="GIY82756.1"/>
    </source>
</evidence>
<evidence type="ECO:0000313" key="3">
    <source>
        <dbReference type="Proteomes" id="UP001054837"/>
    </source>
</evidence>
<reference evidence="2 3" key="1">
    <citation type="submission" date="2021-06" db="EMBL/GenBank/DDBJ databases">
        <title>Caerostris darwini draft genome.</title>
        <authorList>
            <person name="Kono N."/>
            <person name="Arakawa K."/>
        </authorList>
    </citation>
    <scope>NUCLEOTIDE SEQUENCE [LARGE SCALE GENOMIC DNA]</scope>
</reference>
<dbReference type="Proteomes" id="UP001054837">
    <property type="component" value="Unassembled WGS sequence"/>
</dbReference>
<organism evidence="2 3">
    <name type="scientific">Caerostris darwini</name>
    <dbReference type="NCBI Taxonomy" id="1538125"/>
    <lineage>
        <taxon>Eukaryota</taxon>
        <taxon>Metazoa</taxon>
        <taxon>Ecdysozoa</taxon>
        <taxon>Arthropoda</taxon>
        <taxon>Chelicerata</taxon>
        <taxon>Arachnida</taxon>
        <taxon>Araneae</taxon>
        <taxon>Araneomorphae</taxon>
        <taxon>Entelegynae</taxon>
        <taxon>Araneoidea</taxon>
        <taxon>Araneidae</taxon>
        <taxon>Caerostris</taxon>
    </lineage>
</organism>
<gene>
    <name evidence="2" type="ORF">CDAR_608551</name>
</gene>
<feature type="region of interest" description="Disordered" evidence="1">
    <location>
        <begin position="45"/>
        <end position="82"/>
    </location>
</feature>
<comment type="caution">
    <text evidence="2">The sequence shown here is derived from an EMBL/GenBank/DDBJ whole genome shotgun (WGS) entry which is preliminary data.</text>
</comment>
<accession>A0AAV4WLE2</accession>
<name>A0AAV4WLE2_9ARAC</name>
<dbReference type="AlphaFoldDB" id="A0AAV4WLE2"/>
<protein>
    <submittedName>
        <fullName evidence="2">Uncharacterized protein</fullName>
    </submittedName>
</protein>
<evidence type="ECO:0000256" key="1">
    <source>
        <dbReference type="SAM" id="MobiDB-lite"/>
    </source>
</evidence>
<dbReference type="EMBL" id="BPLQ01014740">
    <property type="protein sequence ID" value="GIY82756.1"/>
    <property type="molecule type" value="Genomic_DNA"/>
</dbReference>
<keyword evidence="3" id="KW-1185">Reference proteome</keyword>